<evidence type="ECO:0000313" key="2">
    <source>
        <dbReference type="EMBL" id="AAX93853.1"/>
    </source>
</evidence>
<dbReference type="PROSITE" id="PS50911">
    <property type="entry name" value="CHAP"/>
    <property type="match status" value="1"/>
</dbReference>
<protein>
    <submittedName>
        <fullName evidence="2">Staphylolytic amidase</fullName>
    </submittedName>
</protein>
<geneLocation type="plasmid" evidence="2">
    <name>pACK6</name>
</geneLocation>
<organism evidence="2">
    <name type="scientific">Mammaliicoccus sciuri</name>
    <name type="common">Staphylococcus sciuri</name>
    <dbReference type="NCBI Taxonomy" id="1296"/>
    <lineage>
        <taxon>Bacteria</taxon>
        <taxon>Bacillati</taxon>
        <taxon>Bacillota</taxon>
        <taxon>Bacilli</taxon>
        <taxon>Bacillales</taxon>
        <taxon>Staphylococcaceae</taxon>
        <taxon>Mammaliicoccus</taxon>
    </lineage>
</organism>
<dbReference type="Pfam" id="PF05257">
    <property type="entry name" value="CHAP"/>
    <property type="match status" value="1"/>
</dbReference>
<name>Q53J11_MAMSC</name>
<dbReference type="InterPro" id="IPR038765">
    <property type="entry name" value="Papain-like_cys_pep_sf"/>
</dbReference>
<accession>Q53J11</accession>
<dbReference type="EMBL" id="AF093750">
    <property type="protein sequence ID" value="AAX93853.1"/>
    <property type="molecule type" value="Genomic_DNA"/>
</dbReference>
<gene>
    <name evidence="2" type="primary">ami</name>
</gene>
<sequence length="170" mass="18794">MGSNIQGENILNIKKIATYTVLSTLVLTGFTNIDTGVKNFTQHEAKAAAIDKYPRPIKTAQPNYHWKNNCTWYVHNKRNQTKRYLPSSFTHAKNWLSEAKKAGFKTGKTPLAGAILQTSKGGGGLGHVAFVEKVNANGSIKISEYNYNVSLGYGTRTLTKAQAATYNYIY</sequence>
<dbReference type="InterPro" id="IPR007921">
    <property type="entry name" value="CHAP_dom"/>
</dbReference>
<dbReference type="RefSeq" id="WP_011266092.1">
    <property type="nucleotide sequence ID" value="NC_006974.1"/>
</dbReference>
<dbReference type="AlphaFoldDB" id="Q53J11"/>
<keyword evidence="2" id="KW-0614">Plasmid</keyword>
<reference evidence="2" key="1">
    <citation type="submission" date="2005-03" db="EMBL/GenBank/DDBJ databases">
        <title>Plasmid-specified FemABX-like immunity factor in Staphylococcus sciuri DD 4747.</title>
        <authorList>
            <person name="Heath L.S."/>
            <person name="Gargis S.R."/>
            <person name="Smithberg S.R."/>
            <person name="Johnson H.P."/>
            <person name="Heath H.E.III."/>
            <person name="LeBlanc P.A."/>
            <person name="Sloan G.L."/>
        </authorList>
    </citation>
    <scope>NUCLEOTIDE SEQUENCE</scope>
    <source>
        <plasmid evidence="2">pACK6</plasmid>
    </source>
</reference>
<dbReference type="Gene3D" id="3.90.1720.10">
    <property type="entry name" value="endopeptidase domain like (from Nostoc punctiforme)"/>
    <property type="match status" value="1"/>
</dbReference>
<proteinExistence type="predicted"/>
<feature type="domain" description="Peptidase C51" evidence="1">
    <location>
        <begin position="45"/>
        <end position="170"/>
    </location>
</feature>
<evidence type="ECO:0000259" key="1">
    <source>
        <dbReference type="PROSITE" id="PS50911"/>
    </source>
</evidence>
<dbReference type="SUPFAM" id="SSF54001">
    <property type="entry name" value="Cysteine proteinases"/>
    <property type="match status" value="1"/>
</dbReference>